<evidence type="ECO:0000256" key="1">
    <source>
        <dbReference type="ARBA" id="ARBA00022723"/>
    </source>
</evidence>
<dbReference type="SUPFAM" id="SSF81606">
    <property type="entry name" value="PP2C-like"/>
    <property type="match status" value="1"/>
</dbReference>
<dbReference type="PANTHER" id="PTHR13832">
    <property type="entry name" value="PROTEIN PHOSPHATASE 2C"/>
    <property type="match status" value="1"/>
</dbReference>
<keyword evidence="3 4" id="KW-0904">Protein phosphatase</keyword>
<dbReference type="Proteomes" id="UP001519460">
    <property type="component" value="Unassembled WGS sequence"/>
</dbReference>
<dbReference type="PROSITE" id="PS01032">
    <property type="entry name" value="PPM_1"/>
    <property type="match status" value="1"/>
</dbReference>
<dbReference type="InterPro" id="IPR036457">
    <property type="entry name" value="PPM-type-like_dom_sf"/>
</dbReference>
<dbReference type="Gene3D" id="3.60.40.10">
    <property type="entry name" value="PPM-type phosphatase domain"/>
    <property type="match status" value="1"/>
</dbReference>
<organism evidence="6 7">
    <name type="scientific">Batillaria attramentaria</name>
    <dbReference type="NCBI Taxonomy" id="370345"/>
    <lineage>
        <taxon>Eukaryota</taxon>
        <taxon>Metazoa</taxon>
        <taxon>Spiralia</taxon>
        <taxon>Lophotrochozoa</taxon>
        <taxon>Mollusca</taxon>
        <taxon>Gastropoda</taxon>
        <taxon>Caenogastropoda</taxon>
        <taxon>Sorbeoconcha</taxon>
        <taxon>Cerithioidea</taxon>
        <taxon>Batillariidae</taxon>
        <taxon>Batillaria</taxon>
    </lineage>
</organism>
<dbReference type="Pfam" id="PF00481">
    <property type="entry name" value="PP2C"/>
    <property type="match status" value="1"/>
</dbReference>
<accession>A0ABD0M3B4</accession>
<dbReference type="PROSITE" id="PS51746">
    <property type="entry name" value="PPM_2"/>
    <property type="match status" value="1"/>
</dbReference>
<dbReference type="InterPro" id="IPR001932">
    <property type="entry name" value="PPM-type_phosphatase-like_dom"/>
</dbReference>
<keyword evidence="2 4" id="KW-0378">Hydrolase</keyword>
<evidence type="ECO:0000259" key="5">
    <source>
        <dbReference type="PROSITE" id="PS51746"/>
    </source>
</evidence>
<dbReference type="SMART" id="SM00332">
    <property type="entry name" value="PP2Cc"/>
    <property type="match status" value="1"/>
</dbReference>
<name>A0ABD0M3B4_9CAEN</name>
<dbReference type="GO" id="GO:0004721">
    <property type="term" value="F:phosphoprotein phosphatase activity"/>
    <property type="evidence" value="ECO:0007669"/>
    <property type="project" value="UniProtKB-KW"/>
</dbReference>
<proteinExistence type="inferred from homology"/>
<dbReference type="PANTHER" id="PTHR13832:SF792">
    <property type="entry name" value="GM14286P"/>
    <property type="match status" value="1"/>
</dbReference>
<evidence type="ECO:0000313" key="7">
    <source>
        <dbReference type="Proteomes" id="UP001519460"/>
    </source>
</evidence>
<protein>
    <recommendedName>
        <fullName evidence="5">PPM-type phosphatase domain-containing protein</fullName>
    </recommendedName>
</protein>
<dbReference type="InterPro" id="IPR000222">
    <property type="entry name" value="PP2C_BS"/>
</dbReference>
<comment type="similarity">
    <text evidence="4">Belongs to the PP2C family.</text>
</comment>
<evidence type="ECO:0000313" key="6">
    <source>
        <dbReference type="EMBL" id="KAK7505801.1"/>
    </source>
</evidence>
<dbReference type="AlphaFoldDB" id="A0ABD0M3B4"/>
<gene>
    <name evidence="6" type="ORF">BaRGS_00003072</name>
</gene>
<evidence type="ECO:0000256" key="4">
    <source>
        <dbReference type="RuleBase" id="RU003465"/>
    </source>
</evidence>
<feature type="domain" description="PPM-type phosphatase" evidence="5">
    <location>
        <begin position="85"/>
        <end position="494"/>
    </location>
</feature>
<dbReference type="EMBL" id="JACVVK020000009">
    <property type="protein sequence ID" value="KAK7505801.1"/>
    <property type="molecule type" value="Genomic_DNA"/>
</dbReference>
<evidence type="ECO:0000256" key="3">
    <source>
        <dbReference type="ARBA" id="ARBA00022912"/>
    </source>
</evidence>
<dbReference type="InterPro" id="IPR015655">
    <property type="entry name" value="PP2C"/>
</dbReference>
<sequence>MYRNALVNYFDVKCGRFTGTWLRSYRREIATSSPRCTQSGANLFRFKLRNARTPDAVQSPRLTPQMVTSILRMNEATMDDNYGAVKGYETNSLQANKPIEDRLAHARLVHGSGTMYGVYDGHAGCACAQAVSDRLFSYVAVALADHYLLHKIREGKIDPTRDLLHQVEHADRLVNHDLAQLHKQSLVNFAVESLAIDSSDMTTKDGLVNAFLRLDRDITTEALPSNLGHAGMNYSCYLDTLSIAFSGAVGCVAFVDGIDLLVANVGDSQAVLGVHNDNRWEAVPLSKQHNSENPAEVDRLLRTHPNESSNIIRNRRLFGDLVPLRSFGDVRYKWTKNDLKHLLNTKQVPNSLISIYGDMLIPRNYRTPPYLDAEPEVIQHRLTPKDKFLVLATDGLWDCLSPDKVVQLVAGHMDGKQVLVNYQPQERATLSDIHGVLVQRQSSLMNRTLDTNVATHLLRSALGPDHGQVSAQLTLPESIVRFYRDDITIVVIYFDSEYIKDNASPIH</sequence>
<comment type="caution">
    <text evidence="6">The sequence shown here is derived from an EMBL/GenBank/DDBJ whole genome shotgun (WGS) entry which is preliminary data.</text>
</comment>
<dbReference type="CDD" id="cd00143">
    <property type="entry name" value="PP2Cc"/>
    <property type="match status" value="1"/>
</dbReference>
<dbReference type="GO" id="GO:0046872">
    <property type="term" value="F:metal ion binding"/>
    <property type="evidence" value="ECO:0007669"/>
    <property type="project" value="UniProtKB-KW"/>
</dbReference>
<keyword evidence="7" id="KW-1185">Reference proteome</keyword>
<reference evidence="6 7" key="1">
    <citation type="journal article" date="2023" name="Sci. Data">
        <title>Genome assembly of the Korean intertidal mud-creeper Batillaria attramentaria.</title>
        <authorList>
            <person name="Patra A.K."/>
            <person name="Ho P.T."/>
            <person name="Jun S."/>
            <person name="Lee S.J."/>
            <person name="Kim Y."/>
            <person name="Won Y.J."/>
        </authorList>
    </citation>
    <scope>NUCLEOTIDE SEQUENCE [LARGE SCALE GENOMIC DNA]</scope>
    <source>
        <strain evidence="6">Wonlab-2016</strain>
    </source>
</reference>
<evidence type="ECO:0000256" key="2">
    <source>
        <dbReference type="ARBA" id="ARBA00022801"/>
    </source>
</evidence>
<keyword evidence="1" id="KW-0479">Metal-binding</keyword>